<reference evidence="1" key="1">
    <citation type="submission" date="2014-11" db="EMBL/GenBank/DDBJ databases">
        <authorList>
            <person name="Amaro Gonzalez C."/>
        </authorList>
    </citation>
    <scope>NUCLEOTIDE SEQUENCE</scope>
</reference>
<organism evidence="1">
    <name type="scientific">Anguilla anguilla</name>
    <name type="common">European freshwater eel</name>
    <name type="synonym">Muraena anguilla</name>
    <dbReference type="NCBI Taxonomy" id="7936"/>
    <lineage>
        <taxon>Eukaryota</taxon>
        <taxon>Metazoa</taxon>
        <taxon>Chordata</taxon>
        <taxon>Craniata</taxon>
        <taxon>Vertebrata</taxon>
        <taxon>Euteleostomi</taxon>
        <taxon>Actinopterygii</taxon>
        <taxon>Neopterygii</taxon>
        <taxon>Teleostei</taxon>
        <taxon>Anguilliformes</taxon>
        <taxon>Anguillidae</taxon>
        <taxon>Anguilla</taxon>
    </lineage>
</organism>
<sequence length="57" mass="6368">MAALGSVFTHVHLCLFSGLSQFFRALLVFAFWLDEPNLEFSILAIAGIHPIQNYTSL</sequence>
<accession>A0A0E9RJK5</accession>
<name>A0A0E9RJK5_ANGAN</name>
<dbReference type="AlphaFoldDB" id="A0A0E9RJK5"/>
<reference evidence="1" key="2">
    <citation type="journal article" date="2015" name="Fish Shellfish Immunol.">
        <title>Early steps in the European eel (Anguilla anguilla)-Vibrio vulnificus interaction in the gills: Role of the RtxA13 toxin.</title>
        <authorList>
            <person name="Callol A."/>
            <person name="Pajuelo D."/>
            <person name="Ebbesson L."/>
            <person name="Teles M."/>
            <person name="MacKenzie S."/>
            <person name="Amaro C."/>
        </authorList>
    </citation>
    <scope>NUCLEOTIDE SEQUENCE</scope>
</reference>
<evidence type="ECO:0000313" key="1">
    <source>
        <dbReference type="EMBL" id="JAH28523.1"/>
    </source>
</evidence>
<proteinExistence type="predicted"/>
<dbReference type="EMBL" id="GBXM01080054">
    <property type="protein sequence ID" value="JAH28523.1"/>
    <property type="molecule type" value="Transcribed_RNA"/>
</dbReference>
<protein>
    <submittedName>
        <fullName evidence="1">Uncharacterized protein</fullName>
    </submittedName>
</protein>